<keyword evidence="2" id="KW-0479">Metal-binding</keyword>
<organism evidence="3 4">
    <name type="scientific">Leptothrix discophora</name>
    <dbReference type="NCBI Taxonomy" id="89"/>
    <lineage>
        <taxon>Bacteria</taxon>
        <taxon>Pseudomonadati</taxon>
        <taxon>Pseudomonadota</taxon>
        <taxon>Betaproteobacteria</taxon>
        <taxon>Burkholderiales</taxon>
        <taxon>Sphaerotilaceae</taxon>
        <taxon>Leptothrix</taxon>
    </lineage>
</organism>
<keyword evidence="2" id="KW-0648">Protein biosynthesis</keyword>
<protein>
    <recommendedName>
        <fullName evidence="2">Peptide deformylase</fullName>
        <shortName evidence="2">PDF</shortName>
        <ecNumber evidence="2">3.5.1.88</ecNumber>
    </recommendedName>
    <alternativeName>
        <fullName evidence="2">Polypeptide deformylase</fullName>
    </alternativeName>
</protein>
<dbReference type="CDD" id="cd00487">
    <property type="entry name" value="Pep_deformylase"/>
    <property type="match status" value="1"/>
</dbReference>
<keyword evidence="2 3" id="KW-0378">Hydrolase</keyword>
<accession>A0ABT9G765</accession>
<dbReference type="HAMAP" id="MF_00163">
    <property type="entry name" value="Pep_deformylase"/>
    <property type="match status" value="1"/>
</dbReference>
<dbReference type="Pfam" id="PF01327">
    <property type="entry name" value="Pep_deformylase"/>
    <property type="match status" value="1"/>
</dbReference>
<dbReference type="PANTHER" id="PTHR10458">
    <property type="entry name" value="PEPTIDE DEFORMYLASE"/>
    <property type="match status" value="1"/>
</dbReference>
<evidence type="ECO:0000313" key="4">
    <source>
        <dbReference type="Proteomes" id="UP001235760"/>
    </source>
</evidence>
<dbReference type="NCBIfam" id="NF001159">
    <property type="entry name" value="PRK00150.1-3"/>
    <property type="match status" value="1"/>
</dbReference>
<evidence type="ECO:0000313" key="3">
    <source>
        <dbReference type="EMBL" id="MDP4302326.1"/>
    </source>
</evidence>
<feature type="binding site" evidence="2">
    <location>
        <position position="134"/>
    </location>
    <ligand>
        <name>Fe cation</name>
        <dbReference type="ChEBI" id="CHEBI:24875"/>
    </ligand>
</feature>
<feature type="binding site" evidence="2">
    <location>
        <position position="92"/>
    </location>
    <ligand>
        <name>Fe cation</name>
        <dbReference type="ChEBI" id="CHEBI:24875"/>
    </ligand>
</feature>
<dbReference type="PRINTS" id="PR01576">
    <property type="entry name" value="PDEFORMYLASE"/>
</dbReference>
<evidence type="ECO:0000256" key="1">
    <source>
        <dbReference type="ARBA" id="ARBA00010759"/>
    </source>
</evidence>
<keyword evidence="4" id="KW-1185">Reference proteome</keyword>
<dbReference type="InterPro" id="IPR023635">
    <property type="entry name" value="Peptide_deformylase"/>
</dbReference>
<dbReference type="PANTHER" id="PTHR10458:SF22">
    <property type="entry name" value="PEPTIDE DEFORMYLASE"/>
    <property type="match status" value="1"/>
</dbReference>
<comment type="catalytic activity">
    <reaction evidence="2">
        <text>N-terminal N-formyl-L-methionyl-[peptide] + H2O = N-terminal L-methionyl-[peptide] + formate</text>
        <dbReference type="Rhea" id="RHEA:24420"/>
        <dbReference type="Rhea" id="RHEA-COMP:10639"/>
        <dbReference type="Rhea" id="RHEA-COMP:10640"/>
        <dbReference type="ChEBI" id="CHEBI:15377"/>
        <dbReference type="ChEBI" id="CHEBI:15740"/>
        <dbReference type="ChEBI" id="CHEBI:49298"/>
        <dbReference type="ChEBI" id="CHEBI:64731"/>
        <dbReference type="EC" id="3.5.1.88"/>
    </reaction>
</comment>
<dbReference type="Proteomes" id="UP001235760">
    <property type="component" value="Unassembled WGS sequence"/>
</dbReference>
<dbReference type="EC" id="3.5.1.88" evidence="2"/>
<gene>
    <name evidence="2 3" type="primary">def</name>
    <name evidence="3" type="ORF">Q8X39_16945</name>
</gene>
<keyword evidence="2" id="KW-0408">Iron</keyword>
<dbReference type="EMBL" id="JAUZEE010000010">
    <property type="protein sequence ID" value="MDP4302326.1"/>
    <property type="molecule type" value="Genomic_DNA"/>
</dbReference>
<evidence type="ECO:0000256" key="2">
    <source>
        <dbReference type="HAMAP-Rule" id="MF_00163"/>
    </source>
</evidence>
<name>A0ABT9G765_LEPDI</name>
<comment type="caution">
    <text evidence="3">The sequence shown here is derived from an EMBL/GenBank/DDBJ whole genome shotgun (WGS) entry which is preliminary data.</text>
</comment>
<dbReference type="SUPFAM" id="SSF56420">
    <property type="entry name" value="Peptide deformylase"/>
    <property type="match status" value="1"/>
</dbReference>
<dbReference type="PIRSF" id="PIRSF004749">
    <property type="entry name" value="Pep_def"/>
    <property type="match status" value="1"/>
</dbReference>
<dbReference type="Gene3D" id="3.90.45.10">
    <property type="entry name" value="Peptide deformylase"/>
    <property type="match status" value="1"/>
</dbReference>
<dbReference type="GO" id="GO:0042586">
    <property type="term" value="F:peptide deformylase activity"/>
    <property type="evidence" value="ECO:0007669"/>
    <property type="project" value="UniProtKB-EC"/>
</dbReference>
<sequence length="171" mass="19406">MSLLPILRYPDARLHKIAKPVAVVDDRIRRLVDDMFETMYASRGIGLAATQVDVHERVIVIDVSEDRSDPLVLINPKLVAVSDEMMVGDEGCLSVPTIYDKVERHARVTVEALDRDGRTCHVEAEDLLAVCVQHEMDHLMGKVFVEYLSPLKRNRIRSKMLKRSRDDESVA</sequence>
<comment type="function">
    <text evidence="2">Removes the formyl group from the N-terminal Met of newly synthesized proteins. Requires at least a dipeptide for an efficient rate of reaction. N-terminal L-methionine is a prerequisite for activity but the enzyme has broad specificity at other positions.</text>
</comment>
<feature type="binding site" evidence="2">
    <location>
        <position position="138"/>
    </location>
    <ligand>
        <name>Fe cation</name>
        <dbReference type="ChEBI" id="CHEBI:24875"/>
    </ligand>
</feature>
<comment type="similarity">
    <text evidence="1 2">Belongs to the polypeptide deformylase family.</text>
</comment>
<proteinExistence type="inferred from homology"/>
<dbReference type="RefSeq" id="WP_305750865.1">
    <property type="nucleotide sequence ID" value="NZ_JAUZEE010000010.1"/>
</dbReference>
<comment type="cofactor">
    <cofactor evidence="2">
        <name>Fe(2+)</name>
        <dbReference type="ChEBI" id="CHEBI:29033"/>
    </cofactor>
    <text evidence="2">Binds 1 Fe(2+) ion.</text>
</comment>
<feature type="active site" evidence="2">
    <location>
        <position position="135"/>
    </location>
</feature>
<dbReference type="NCBIfam" id="TIGR00079">
    <property type="entry name" value="pept_deformyl"/>
    <property type="match status" value="1"/>
</dbReference>
<dbReference type="InterPro" id="IPR036821">
    <property type="entry name" value="Peptide_deformylase_sf"/>
</dbReference>
<reference evidence="3 4" key="1">
    <citation type="submission" date="2023-08" db="EMBL/GenBank/DDBJ databases">
        <authorList>
            <person name="Roldan D.M."/>
            <person name="Menes R.J."/>
        </authorList>
    </citation>
    <scope>NUCLEOTIDE SEQUENCE [LARGE SCALE GENOMIC DNA]</scope>
    <source>
        <strain evidence="3 4">CCM 2812</strain>
    </source>
</reference>